<feature type="compositionally biased region" description="Acidic residues" evidence="17">
    <location>
        <begin position="567"/>
        <end position="584"/>
    </location>
</feature>
<comment type="pathway">
    <text evidence="2 12">Protein modification; protein sumoylation.</text>
</comment>
<evidence type="ECO:0000256" key="10">
    <source>
        <dbReference type="ARBA" id="ARBA00023242"/>
    </source>
</evidence>
<dbReference type="GO" id="GO:0016740">
    <property type="term" value="F:transferase activity"/>
    <property type="evidence" value="ECO:0007669"/>
    <property type="project" value="UniProtKB-KW"/>
</dbReference>
<dbReference type="GO" id="GO:0005737">
    <property type="term" value="C:cytoplasm"/>
    <property type="evidence" value="ECO:0007669"/>
    <property type="project" value="TreeGrafter"/>
</dbReference>
<dbReference type="Gene3D" id="1.10.10.520">
    <property type="entry name" value="Ubiquitin activating enzymes (Uba3). Chain: B, domain 2"/>
    <property type="match status" value="1"/>
</dbReference>
<name>A0AAD9JRC1_RIDPI</name>
<dbReference type="InterPro" id="IPR030661">
    <property type="entry name" value="Uba2"/>
</dbReference>
<dbReference type="CDD" id="cd01489">
    <property type="entry name" value="Uba2_SUMO"/>
    <property type="match status" value="1"/>
</dbReference>
<gene>
    <name evidence="20" type="ORF">NP493_1851g00004</name>
</gene>
<comment type="subunit">
    <text evidence="11">Heterodimer of SAE1 and UBA2/SAE2. The heterodimer corresponds to the two domains that are encoded on a single polypeptide chain in ubiquitin-activating enzyme E1. Interacts with UBE2I.</text>
</comment>
<evidence type="ECO:0000256" key="14">
    <source>
        <dbReference type="PIRSR" id="PIRSR039133-2"/>
    </source>
</evidence>
<keyword evidence="7 12" id="KW-0833">Ubl conjugation pathway</keyword>
<evidence type="ECO:0000313" key="21">
    <source>
        <dbReference type="Proteomes" id="UP001209878"/>
    </source>
</evidence>
<dbReference type="Gene3D" id="3.10.290.20">
    <property type="entry name" value="Ubiquitin-like 2 activating enzyme e1b. Chain: B, domain 3"/>
    <property type="match status" value="1"/>
</dbReference>
<feature type="binding site" evidence="15">
    <location>
        <position position="160"/>
    </location>
    <ligand>
        <name>Zn(2+)</name>
        <dbReference type="ChEBI" id="CHEBI:29105"/>
    </ligand>
</feature>
<keyword evidence="21" id="KW-1185">Reference proteome</keyword>
<evidence type="ECO:0000256" key="4">
    <source>
        <dbReference type="ARBA" id="ARBA00022679"/>
    </source>
</evidence>
<dbReference type="AlphaFoldDB" id="A0AAD9JRC1"/>
<feature type="binding site" evidence="14">
    <location>
        <begin position="26"/>
        <end position="31"/>
    </location>
    <ligand>
        <name>ATP</name>
        <dbReference type="ChEBI" id="CHEBI:30616"/>
    </ligand>
</feature>
<proteinExistence type="inferred from homology"/>
<evidence type="ECO:0000256" key="12">
    <source>
        <dbReference type="PIRNR" id="PIRNR039133"/>
    </source>
</evidence>
<evidence type="ECO:0000256" key="11">
    <source>
        <dbReference type="ARBA" id="ARBA00026003"/>
    </source>
</evidence>
<feature type="binding site" evidence="14">
    <location>
        <begin position="97"/>
        <end position="98"/>
    </location>
    <ligand>
        <name>ATP</name>
        <dbReference type="ChEBI" id="CHEBI:30616"/>
    </ligand>
</feature>
<keyword evidence="6 12" id="KW-0547">Nucleotide-binding</keyword>
<feature type="compositionally biased region" description="Acidic residues" evidence="17">
    <location>
        <begin position="201"/>
        <end position="217"/>
    </location>
</feature>
<evidence type="ECO:0000256" key="5">
    <source>
        <dbReference type="ARBA" id="ARBA00022723"/>
    </source>
</evidence>
<dbReference type="InterPro" id="IPR035985">
    <property type="entry name" value="Ubiquitin-activating_enz"/>
</dbReference>
<comment type="similarity">
    <text evidence="3 12">Belongs to the ubiquitin-activating E1 family.</text>
</comment>
<comment type="subcellular location">
    <subcellularLocation>
        <location evidence="1">Nucleus</location>
    </subcellularLocation>
</comment>
<feature type="domain" description="THIF-type NAD/FAD binding fold" evidence="18">
    <location>
        <begin position="10"/>
        <end position="440"/>
    </location>
</feature>
<keyword evidence="8 12" id="KW-0862">Zinc</keyword>
<feature type="binding site" evidence="14">
    <location>
        <position position="50"/>
    </location>
    <ligand>
        <name>ATP</name>
        <dbReference type="ChEBI" id="CHEBI:30616"/>
    </ligand>
</feature>
<feature type="binding site" evidence="15">
    <location>
        <position position="443"/>
    </location>
    <ligand>
        <name>Zn(2+)</name>
        <dbReference type="ChEBI" id="CHEBI:29105"/>
    </ligand>
</feature>
<keyword evidence="9 12" id="KW-0067">ATP-binding</keyword>
<keyword evidence="10" id="KW-0539">Nucleus</keyword>
<evidence type="ECO:0000256" key="15">
    <source>
        <dbReference type="PIRSR" id="PIRSR039133-3"/>
    </source>
</evidence>
<dbReference type="SUPFAM" id="SSF69572">
    <property type="entry name" value="Activating enzymes of the ubiquitin-like proteins"/>
    <property type="match status" value="1"/>
</dbReference>
<dbReference type="InterPro" id="IPR028077">
    <property type="entry name" value="UAE_UbL_dom"/>
</dbReference>
<feature type="binding site" evidence="14">
    <location>
        <position position="74"/>
    </location>
    <ligand>
        <name>ATP</name>
        <dbReference type="ChEBI" id="CHEBI:30616"/>
    </ligand>
</feature>
<dbReference type="GO" id="GO:0005524">
    <property type="term" value="F:ATP binding"/>
    <property type="evidence" value="ECO:0007669"/>
    <property type="project" value="UniProtKB-UniRule"/>
</dbReference>
<accession>A0AAD9JRC1</accession>
<evidence type="ECO:0000256" key="6">
    <source>
        <dbReference type="ARBA" id="ARBA00022741"/>
    </source>
</evidence>
<evidence type="ECO:0000256" key="3">
    <source>
        <dbReference type="ARBA" id="ARBA00005673"/>
    </source>
</evidence>
<dbReference type="InterPro" id="IPR000011">
    <property type="entry name" value="UBQ/SUMO-activ_enz_E1-like"/>
</dbReference>
<feature type="binding site" evidence="14">
    <location>
        <begin position="119"/>
        <end position="124"/>
    </location>
    <ligand>
        <name>ATP</name>
        <dbReference type="ChEBI" id="CHEBI:30616"/>
    </ligand>
</feature>
<dbReference type="InterPro" id="IPR042449">
    <property type="entry name" value="Ub-E1_IAD_1"/>
</dbReference>
<dbReference type="GO" id="GO:0016925">
    <property type="term" value="P:protein sumoylation"/>
    <property type="evidence" value="ECO:0007669"/>
    <property type="project" value="UniProtKB-UniRule"/>
</dbReference>
<feature type="active site" description="Glycyl thioester intermediate" evidence="13 16">
    <location>
        <position position="175"/>
    </location>
</feature>
<evidence type="ECO:0000259" key="19">
    <source>
        <dbReference type="Pfam" id="PF14732"/>
    </source>
</evidence>
<feature type="compositionally biased region" description="Polar residues" evidence="17">
    <location>
        <begin position="554"/>
        <end position="566"/>
    </location>
</feature>
<evidence type="ECO:0000256" key="2">
    <source>
        <dbReference type="ARBA" id="ARBA00004718"/>
    </source>
</evidence>
<dbReference type="PRINTS" id="PR01849">
    <property type="entry name" value="UBIQUITINACT"/>
</dbReference>
<dbReference type="EMBL" id="JAODUO010001849">
    <property type="protein sequence ID" value="KAK2157769.1"/>
    <property type="molecule type" value="Genomic_DNA"/>
</dbReference>
<evidence type="ECO:0000313" key="20">
    <source>
        <dbReference type="EMBL" id="KAK2157769.1"/>
    </source>
</evidence>
<reference evidence="20" key="1">
    <citation type="journal article" date="2023" name="Mol. Biol. Evol.">
        <title>Third-Generation Sequencing Reveals the Adaptive Role of the Epigenome in Three Deep-Sea Polychaetes.</title>
        <authorList>
            <person name="Perez M."/>
            <person name="Aroh O."/>
            <person name="Sun Y."/>
            <person name="Lan Y."/>
            <person name="Juniper S.K."/>
            <person name="Young C.R."/>
            <person name="Angers B."/>
            <person name="Qian P.Y."/>
        </authorList>
    </citation>
    <scope>NUCLEOTIDE SEQUENCE</scope>
    <source>
        <strain evidence="20">R07B-5</strain>
    </source>
</reference>
<feature type="binding site" evidence="15">
    <location>
        <position position="440"/>
    </location>
    <ligand>
        <name>Zn(2+)</name>
        <dbReference type="ChEBI" id="CHEBI:29105"/>
    </ligand>
</feature>
<feature type="region of interest" description="Disordered" evidence="17">
    <location>
        <begin position="554"/>
        <end position="610"/>
    </location>
</feature>
<dbReference type="Proteomes" id="UP001209878">
    <property type="component" value="Unassembled WGS sequence"/>
</dbReference>
<evidence type="ECO:0000256" key="1">
    <source>
        <dbReference type="ARBA" id="ARBA00004123"/>
    </source>
</evidence>
<dbReference type="FunFam" id="1.10.10.520:FF:000002">
    <property type="entry name" value="SUMO-activating enzyme subunit 2"/>
    <property type="match status" value="1"/>
</dbReference>
<evidence type="ECO:0000256" key="7">
    <source>
        <dbReference type="ARBA" id="ARBA00022786"/>
    </source>
</evidence>
<organism evidence="20 21">
    <name type="scientific">Ridgeia piscesae</name>
    <name type="common">Tubeworm</name>
    <dbReference type="NCBI Taxonomy" id="27915"/>
    <lineage>
        <taxon>Eukaryota</taxon>
        <taxon>Metazoa</taxon>
        <taxon>Spiralia</taxon>
        <taxon>Lophotrochozoa</taxon>
        <taxon>Annelida</taxon>
        <taxon>Polychaeta</taxon>
        <taxon>Sedentaria</taxon>
        <taxon>Canalipalpata</taxon>
        <taxon>Sabellida</taxon>
        <taxon>Siboglinidae</taxon>
        <taxon>Ridgeia</taxon>
    </lineage>
</organism>
<dbReference type="GO" id="GO:0019948">
    <property type="term" value="F:SUMO activating enzyme activity"/>
    <property type="evidence" value="ECO:0007669"/>
    <property type="project" value="UniProtKB-UniRule"/>
</dbReference>
<dbReference type="FunFam" id="3.40.50.720:FF:000618">
    <property type="entry name" value="SUMO-activating enzyme subunit 2"/>
    <property type="match status" value="1"/>
</dbReference>
<dbReference type="InterPro" id="IPR023318">
    <property type="entry name" value="Ub_act_enz_dom_a_sf"/>
</dbReference>
<dbReference type="InterPro" id="IPR000594">
    <property type="entry name" value="ThiF_NAD_FAD-bd"/>
</dbReference>
<evidence type="ECO:0000256" key="13">
    <source>
        <dbReference type="PIRSR" id="PIRSR039133-1"/>
    </source>
</evidence>
<dbReference type="PANTHER" id="PTHR10953:SF5">
    <property type="entry name" value="SUMO-ACTIVATING ENZYME SUBUNIT 2"/>
    <property type="match status" value="1"/>
</dbReference>
<dbReference type="FunFam" id="3.50.50.80:FF:000002">
    <property type="entry name" value="SUMO-activating enzyme subunit 2"/>
    <property type="match status" value="1"/>
</dbReference>
<dbReference type="PIRSF" id="PIRSF039133">
    <property type="entry name" value="SUMO_E1B"/>
    <property type="match status" value="1"/>
</dbReference>
<dbReference type="PANTHER" id="PTHR10953">
    <property type="entry name" value="UBIQUITIN-ACTIVATING ENZYME E1"/>
    <property type="match status" value="1"/>
</dbReference>
<dbReference type="Pfam" id="PF14732">
    <property type="entry name" value="UAE_UbL"/>
    <property type="match status" value="1"/>
</dbReference>
<dbReference type="InterPro" id="IPR033127">
    <property type="entry name" value="UBQ-activ_enz_E1_Cys_AS"/>
</dbReference>
<dbReference type="GO" id="GO:0031510">
    <property type="term" value="C:SUMO activating enzyme complex"/>
    <property type="evidence" value="ECO:0007669"/>
    <property type="project" value="UniProtKB-UniRule"/>
</dbReference>
<feature type="binding site" evidence="15">
    <location>
        <position position="163"/>
    </location>
    <ligand>
        <name>Zn(2+)</name>
        <dbReference type="ChEBI" id="CHEBI:29105"/>
    </ligand>
</feature>
<dbReference type="PROSITE" id="PS00865">
    <property type="entry name" value="UBIQUITIN_ACTIVAT_2"/>
    <property type="match status" value="1"/>
</dbReference>
<feature type="region of interest" description="Disordered" evidence="17">
    <location>
        <begin position="201"/>
        <end position="239"/>
    </location>
</feature>
<dbReference type="GO" id="GO:0046872">
    <property type="term" value="F:metal ion binding"/>
    <property type="evidence" value="ECO:0007669"/>
    <property type="project" value="UniProtKB-KW"/>
</dbReference>
<sequence>MAASINGVLEQTLQKSINSCKLLVVGAGGIGCELIKNLVLTGFHDVELIDLDTIDVSNLNRQFLFRKEHVGKSKAEVAKESALKFNPNANIVAYHDSIMGPEYGVDFFKRFALVMNALDNRAARNHVNRMCLAADIPLIESGTAGYLGQVTVIKKGLTECYECQPKPTQKSFPGCTIRNTPSEPIHCIVWAKHLFNQLFGEDDPDQDVSPDTEDPEAAGDAGEVALQSEAKESVAGGVARKSTRMWAQQSGYEPEKIFNKMFRDDIRYLLSMENLWKKRKAPLPLEWNNLPNTAQDGDHSAQLGGIRDQRVWSICECASVFAESLKLCKDQLMNSGDCGTLVWDKDDEPALNFVTSAANLRAHIFHIPLKSKFDVKSMAGNIIPAIATTNAIIAGLLVMEGLKILSGNIDKCKTVYLNRQPNPRKKLLVPCVLDKPNPKCYVCSEKPEVTVRLNTTTMTVHTLEEKIIKGSLGMVAPDVEIDDGKGTILISSEEGETEGNMGKILSEFGIRNGSRLKCDDFLQVYNLNINILHVEKLKEDKEFEVIGDIAELQAQASADNTGPDTNSQEDDDDDDDLIMEDEPTEITTPSRKRKANGASDADLSTKKLKRSIDANCQEDEDIVVL</sequence>
<evidence type="ECO:0000256" key="9">
    <source>
        <dbReference type="ARBA" id="ARBA00022840"/>
    </source>
</evidence>
<keyword evidence="4" id="KW-0808">Transferase</keyword>
<evidence type="ECO:0000256" key="8">
    <source>
        <dbReference type="ARBA" id="ARBA00022833"/>
    </source>
</evidence>
<dbReference type="InterPro" id="IPR045886">
    <property type="entry name" value="ThiF/MoeB/HesA"/>
</dbReference>
<comment type="caution">
    <text evidence="20">The sequence shown here is derived from an EMBL/GenBank/DDBJ whole genome shotgun (WGS) entry which is preliminary data.</text>
</comment>
<feature type="domain" description="Ubiquitin/SUMO-activating enzyme ubiquitin-like" evidence="19">
    <location>
        <begin position="451"/>
        <end position="537"/>
    </location>
</feature>
<feature type="binding site" evidence="14">
    <location>
        <begin position="58"/>
        <end position="61"/>
    </location>
    <ligand>
        <name>ATP</name>
        <dbReference type="ChEBI" id="CHEBI:30616"/>
    </ligand>
</feature>
<dbReference type="FunFam" id="3.10.290.20:FF:000002">
    <property type="entry name" value="SUMO-activating enzyme subunit 2"/>
    <property type="match status" value="1"/>
</dbReference>
<dbReference type="Pfam" id="PF00899">
    <property type="entry name" value="ThiF"/>
    <property type="match status" value="1"/>
</dbReference>
<protein>
    <recommendedName>
        <fullName evidence="12">SUMO-activating enzyme subunit</fullName>
    </recommendedName>
</protein>
<keyword evidence="5 12" id="KW-0479">Metal-binding</keyword>
<evidence type="ECO:0000256" key="16">
    <source>
        <dbReference type="PROSITE-ProRule" id="PRU10132"/>
    </source>
</evidence>
<dbReference type="Gene3D" id="3.50.50.80">
    <property type="entry name" value="Ubiquitin-activating enzyme E1, inactive adenylation domain, subdomain 1"/>
    <property type="match status" value="1"/>
</dbReference>
<evidence type="ECO:0000256" key="17">
    <source>
        <dbReference type="SAM" id="MobiDB-lite"/>
    </source>
</evidence>
<evidence type="ECO:0000259" key="18">
    <source>
        <dbReference type="Pfam" id="PF00899"/>
    </source>
</evidence>